<protein>
    <recommendedName>
        <fullName evidence="2">G-patch domain-containing protein</fullName>
    </recommendedName>
</protein>
<evidence type="ECO:0000259" key="2">
    <source>
        <dbReference type="PROSITE" id="PS50174"/>
    </source>
</evidence>
<dbReference type="GO" id="GO:0045893">
    <property type="term" value="P:positive regulation of DNA-templated transcription"/>
    <property type="evidence" value="ECO:0007669"/>
    <property type="project" value="TreeGrafter"/>
</dbReference>
<dbReference type="GO" id="GO:0039536">
    <property type="term" value="P:negative regulation of RIG-I signaling pathway"/>
    <property type="evidence" value="ECO:0007669"/>
    <property type="project" value="InterPro"/>
</dbReference>
<dbReference type="GO" id="GO:0032480">
    <property type="term" value="P:negative regulation of type I interferon production"/>
    <property type="evidence" value="ECO:0007669"/>
    <property type="project" value="InterPro"/>
</dbReference>
<evidence type="ECO:0000313" key="3">
    <source>
        <dbReference type="EMBL" id="KAG8451268.1"/>
    </source>
</evidence>
<evidence type="ECO:0000256" key="1">
    <source>
        <dbReference type="SAM" id="MobiDB-lite"/>
    </source>
</evidence>
<feature type="compositionally biased region" description="Acidic residues" evidence="1">
    <location>
        <begin position="231"/>
        <end position="242"/>
    </location>
</feature>
<dbReference type="OrthoDB" id="5842926at2759"/>
<dbReference type="InterPro" id="IPR000467">
    <property type="entry name" value="G_patch_dom"/>
</dbReference>
<accession>A0A8T2K4A0</accession>
<dbReference type="SMART" id="SM00443">
    <property type="entry name" value="G_patch"/>
    <property type="match status" value="1"/>
</dbReference>
<dbReference type="EMBL" id="JAACNH010000002">
    <property type="protein sequence ID" value="KAG8451268.1"/>
    <property type="molecule type" value="Genomic_DNA"/>
</dbReference>
<dbReference type="AlphaFoldDB" id="A0A8T2K4A0"/>
<dbReference type="InterPro" id="IPR040341">
    <property type="entry name" value="GPATCH3"/>
</dbReference>
<dbReference type="Proteomes" id="UP000812440">
    <property type="component" value="Chromosome 2"/>
</dbReference>
<name>A0A8T2K4A0_9PIPI</name>
<dbReference type="PANTHER" id="PTHR14390">
    <property type="entry name" value="G PATCH DOMAIN CONTAINING PROTEIN 3"/>
    <property type="match status" value="1"/>
</dbReference>
<dbReference type="PROSITE" id="PS50174">
    <property type="entry name" value="G_PATCH"/>
    <property type="match status" value="1"/>
</dbReference>
<dbReference type="Pfam" id="PF01585">
    <property type="entry name" value="G-patch"/>
    <property type="match status" value="1"/>
</dbReference>
<feature type="region of interest" description="Disordered" evidence="1">
    <location>
        <begin position="220"/>
        <end position="242"/>
    </location>
</feature>
<sequence>MSEAGCAPVLFVVGGIPSTFRSAQLRNYFSQFTESDGFVCFHYRHRPETRSGATGTRCCPVTVKPERAGSFLRMYHMKPWIDCAGNQLPGRCLIRRVRKGPLEDKDNFPYKTRRELCEARDSKLKEEQLVTATELQKMPEMNPPAMMPQGNVGTPLAVFLQLIRSCSLPPKIITKLGLRFPSNGRRYSRVPFSYSGTKTLKTEGVYTASGQELTECASITDAENRTKEEKEDLSDSDDDDDTCEEWERHEALHEDVTTQERIKERLYEEEIELKWEKGGSGLVFYTDAQFWQEKEGDFDEQTADDWDVDMMGYYEDGGGDKDARDYLKMRIETKRRDGLDTIEYSLGAFEKHTKGIGHRVMKRQGWTEGKGLGANGEGVPDALENEGQNPKCKRGLGYHGEKLQTFCPVKNKTKHFISTVYDQPRATDLGDTLLRLQPCTAMKYRENSDGIWKKV</sequence>
<feature type="domain" description="G-patch" evidence="2">
    <location>
        <begin position="353"/>
        <end position="401"/>
    </location>
</feature>
<dbReference type="GO" id="GO:0003676">
    <property type="term" value="F:nucleic acid binding"/>
    <property type="evidence" value="ECO:0007669"/>
    <property type="project" value="InterPro"/>
</dbReference>
<keyword evidence="4" id="KW-1185">Reference proteome</keyword>
<gene>
    <name evidence="3" type="ORF">GDO86_003482</name>
</gene>
<organism evidence="3 4">
    <name type="scientific">Hymenochirus boettgeri</name>
    <name type="common">Congo dwarf clawed frog</name>
    <dbReference type="NCBI Taxonomy" id="247094"/>
    <lineage>
        <taxon>Eukaryota</taxon>
        <taxon>Metazoa</taxon>
        <taxon>Chordata</taxon>
        <taxon>Craniata</taxon>
        <taxon>Vertebrata</taxon>
        <taxon>Euteleostomi</taxon>
        <taxon>Amphibia</taxon>
        <taxon>Batrachia</taxon>
        <taxon>Anura</taxon>
        <taxon>Pipoidea</taxon>
        <taxon>Pipidae</taxon>
        <taxon>Pipinae</taxon>
        <taxon>Hymenochirus</taxon>
    </lineage>
</organism>
<evidence type="ECO:0000313" key="4">
    <source>
        <dbReference type="Proteomes" id="UP000812440"/>
    </source>
</evidence>
<reference evidence="3" key="1">
    <citation type="thesis" date="2020" institute="ProQuest LLC" country="789 East Eisenhower Parkway, Ann Arbor, MI, USA">
        <title>Comparative Genomics and Chromosome Evolution.</title>
        <authorList>
            <person name="Mudd A.B."/>
        </authorList>
    </citation>
    <scope>NUCLEOTIDE SEQUENCE</scope>
    <source>
        <strain evidence="3">Female2</strain>
        <tissue evidence="3">Blood</tissue>
    </source>
</reference>
<dbReference type="PANTHER" id="PTHR14390:SF2">
    <property type="entry name" value="G PATCH DOMAIN-CONTAINING PROTEIN 3"/>
    <property type="match status" value="1"/>
</dbReference>
<proteinExistence type="predicted"/>
<comment type="caution">
    <text evidence="3">The sequence shown here is derived from an EMBL/GenBank/DDBJ whole genome shotgun (WGS) entry which is preliminary data.</text>
</comment>